<dbReference type="PANTHER" id="PTHR34462:SF1">
    <property type="entry name" value="OS05G0587400 PROTEIN"/>
    <property type="match status" value="1"/>
</dbReference>
<keyword evidence="3" id="KW-1185">Reference proteome</keyword>
<proteinExistence type="predicted"/>
<feature type="compositionally biased region" description="Polar residues" evidence="1">
    <location>
        <begin position="31"/>
        <end position="41"/>
    </location>
</feature>
<organism evidence="2 3">
    <name type="scientific">Ilex paraguariensis</name>
    <name type="common">yerba mate</name>
    <dbReference type="NCBI Taxonomy" id="185542"/>
    <lineage>
        <taxon>Eukaryota</taxon>
        <taxon>Viridiplantae</taxon>
        <taxon>Streptophyta</taxon>
        <taxon>Embryophyta</taxon>
        <taxon>Tracheophyta</taxon>
        <taxon>Spermatophyta</taxon>
        <taxon>Magnoliopsida</taxon>
        <taxon>eudicotyledons</taxon>
        <taxon>Gunneridae</taxon>
        <taxon>Pentapetalae</taxon>
        <taxon>asterids</taxon>
        <taxon>campanulids</taxon>
        <taxon>Aquifoliales</taxon>
        <taxon>Aquifoliaceae</taxon>
        <taxon>Ilex</taxon>
    </lineage>
</organism>
<evidence type="ECO:0000313" key="3">
    <source>
        <dbReference type="Proteomes" id="UP001642360"/>
    </source>
</evidence>
<sequence length="55" mass="6176">MVDAANMDLFDSEREIQRPRKEIADHCVGQVGSNNMPSTVWPSEERNGHANGHLK</sequence>
<reference evidence="2 3" key="1">
    <citation type="submission" date="2024-02" db="EMBL/GenBank/DDBJ databases">
        <authorList>
            <person name="Vignale AGUSTIN F."/>
            <person name="Sosa J E."/>
            <person name="Modenutti C."/>
        </authorList>
    </citation>
    <scope>NUCLEOTIDE SEQUENCE [LARGE SCALE GENOMIC DNA]</scope>
</reference>
<dbReference type="PANTHER" id="PTHR34462">
    <property type="entry name" value="OS05G0587400 PROTEIN"/>
    <property type="match status" value="1"/>
</dbReference>
<dbReference type="Proteomes" id="UP001642360">
    <property type="component" value="Unassembled WGS sequence"/>
</dbReference>
<feature type="region of interest" description="Disordered" evidence="1">
    <location>
        <begin position="29"/>
        <end position="55"/>
    </location>
</feature>
<accession>A0ABC8UAF9</accession>
<feature type="non-terminal residue" evidence="2">
    <location>
        <position position="55"/>
    </location>
</feature>
<dbReference type="EMBL" id="CAUOFW020007299">
    <property type="protein sequence ID" value="CAK9178744.1"/>
    <property type="molecule type" value="Genomic_DNA"/>
</dbReference>
<protein>
    <submittedName>
        <fullName evidence="2">Uncharacterized protein</fullName>
    </submittedName>
</protein>
<gene>
    <name evidence="2" type="ORF">ILEXP_LOCUS48669</name>
</gene>
<name>A0ABC8UAF9_9AQUA</name>
<comment type="caution">
    <text evidence="2">The sequence shown here is derived from an EMBL/GenBank/DDBJ whole genome shotgun (WGS) entry which is preliminary data.</text>
</comment>
<evidence type="ECO:0000313" key="2">
    <source>
        <dbReference type="EMBL" id="CAK9178744.1"/>
    </source>
</evidence>
<evidence type="ECO:0000256" key="1">
    <source>
        <dbReference type="SAM" id="MobiDB-lite"/>
    </source>
</evidence>
<dbReference type="AlphaFoldDB" id="A0ABC8UAF9"/>